<dbReference type="Pfam" id="PF01569">
    <property type="entry name" value="PAP2"/>
    <property type="match status" value="1"/>
</dbReference>
<keyword evidence="1" id="KW-1133">Transmembrane helix</keyword>
<sequence length="192" mass="21930">MIEQINFAIYHLINQYAGLNPIIDNLAIITAKYMPVIIILGLVYLWFKNVNRSRDIVLFGVYAAILGLAINYIIGLVYFHPRPFMINLGTLLFQYPAETSFPSDHATLMFSLALMLIYFKETRVAGFIFLILGFIGAFARIFSGVHFPLDILGSLLVSIISIIIIFQFKDKFIPLNTVIKGIYYKIRRIGRK</sequence>
<dbReference type="SUPFAM" id="SSF48317">
    <property type="entry name" value="Acid phosphatase/Vanadium-dependent haloperoxidase"/>
    <property type="match status" value="1"/>
</dbReference>
<dbReference type="InterPro" id="IPR033879">
    <property type="entry name" value="UPP_Pase"/>
</dbReference>
<feature type="transmembrane region" description="Helical" evidence="1">
    <location>
        <begin position="26"/>
        <end position="47"/>
    </location>
</feature>
<dbReference type="EMBL" id="JAIOUQ010000013">
    <property type="protein sequence ID" value="MBZ2166448.1"/>
    <property type="molecule type" value="Genomic_DNA"/>
</dbReference>
<evidence type="ECO:0000313" key="3">
    <source>
        <dbReference type="EMBL" id="MBZ2166448.1"/>
    </source>
</evidence>
<evidence type="ECO:0000256" key="1">
    <source>
        <dbReference type="SAM" id="Phobius"/>
    </source>
</evidence>
<keyword evidence="1" id="KW-0812">Transmembrane</keyword>
<gene>
    <name evidence="3" type="ORF">K8N75_10405</name>
</gene>
<dbReference type="SMART" id="SM00014">
    <property type="entry name" value="acidPPc"/>
    <property type="match status" value="1"/>
</dbReference>
<comment type="caution">
    <text evidence="3">The sequence shown here is derived from an EMBL/GenBank/DDBJ whole genome shotgun (WGS) entry which is preliminary data.</text>
</comment>
<dbReference type="AlphaFoldDB" id="A0A8T5URQ2"/>
<evidence type="ECO:0000259" key="2">
    <source>
        <dbReference type="SMART" id="SM00014"/>
    </source>
</evidence>
<keyword evidence="1" id="KW-0472">Membrane</keyword>
<protein>
    <submittedName>
        <fullName evidence="3">Undecaprenyl-diphosphatase</fullName>
    </submittedName>
</protein>
<name>A0A8T5URQ2_9EURY</name>
<dbReference type="Proteomes" id="UP000825933">
    <property type="component" value="Unassembled WGS sequence"/>
</dbReference>
<dbReference type="RefSeq" id="WP_223791999.1">
    <property type="nucleotide sequence ID" value="NZ_JAIOUQ010000013.1"/>
</dbReference>
<dbReference type="PANTHER" id="PTHR14969:SF13">
    <property type="entry name" value="AT30094P"/>
    <property type="match status" value="1"/>
</dbReference>
<proteinExistence type="predicted"/>
<keyword evidence="4" id="KW-1185">Reference proteome</keyword>
<evidence type="ECO:0000313" key="4">
    <source>
        <dbReference type="Proteomes" id="UP000825933"/>
    </source>
</evidence>
<dbReference type="CDD" id="cd03385">
    <property type="entry name" value="PAP2_BcrC_like"/>
    <property type="match status" value="1"/>
</dbReference>
<dbReference type="InterPro" id="IPR036938">
    <property type="entry name" value="PAP2/HPO_sf"/>
</dbReference>
<dbReference type="GO" id="GO:0005886">
    <property type="term" value="C:plasma membrane"/>
    <property type="evidence" value="ECO:0007669"/>
    <property type="project" value="InterPro"/>
</dbReference>
<reference evidence="4" key="1">
    <citation type="journal article" date="2022" name="Microbiol. Resour. Announc.">
        <title>Draft Genome Sequence of a Methanogenic Archaeon from West Spitsbergen Permafrost.</title>
        <authorList>
            <person name="Trubitsyn V."/>
            <person name="Rivkina E."/>
            <person name="Shcherbakova V."/>
        </authorList>
    </citation>
    <scope>NUCLEOTIDE SEQUENCE [LARGE SCALE GENOMIC DNA]</scope>
    <source>
        <strain evidence="4">VT</strain>
    </source>
</reference>
<feature type="domain" description="Phosphatidic acid phosphatase type 2/haloperoxidase" evidence="2">
    <location>
        <begin position="56"/>
        <end position="166"/>
    </location>
</feature>
<feature type="transmembrane region" description="Helical" evidence="1">
    <location>
        <begin position="59"/>
        <end position="79"/>
    </location>
</feature>
<dbReference type="InterPro" id="IPR000326">
    <property type="entry name" value="PAP2/HPO"/>
</dbReference>
<accession>A0A8T5URQ2</accession>
<feature type="transmembrane region" description="Helical" evidence="1">
    <location>
        <begin position="126"/>
        <end position="145"/>
    </location>
</feature>
<organism evidence="3 4">
    <name type="scientific">Methanobacterium spitsbergense</name>
    <dbReference type="NCBI Taxonomy" id="2874285"/>
    <lineage>
        <taxon>Archaea</taxon>
        <taxon>Methanobacteriati</taxon>
        <taxon>Methanobacteriota</taxon>
        <taxon>Methanomada group</taxon>
        <taxon>Methanobacteria</taxon>
        <taxon>Methanobacteriales</taxon>
        <taxon>Methanobacteriaceae</taxon>
        <taxon>Methanobacterium</taxon>
    </lineage>
</organism>
<feature type="transmembrane region" description="Helical" evidence="1">
    <location>
        <begin position="151"/>
        <end position="168"/>
    </location>
</feature>
<dbReference type="GO" id="GO:0050380">
    <property type="term" value="F:undecaprenyl-diphosphatase activity"/>
    <property type="evidence" value="ECO:0007669"/>
    <property type="project" value="InterPro"/>
</dbReference>
<dbReference type="PANTHER" id="PTHR14969">
    <property type="entry name" value="SPHINGOSINE-1-PHOSPHATE PHOSPHOHYDROLASE"/>
    <property type="match status" value="1"/>
</dbReference>
<dbReference type="Gene3D" id="1.20.144.10">
    <property type="entry name" value="Phosphatidic acid phosphatase type 2/haloperoxidase"/>
    <property type="match status" value="1"/>
</dbReference>